<dbReference type="PRINTS" id="PR00081">
    <property type="entry name" value="GDHRDH"/>
</dbReference>
<accession>A0A2T2N2I8</accession>
<dbReference type="PANTHER" id="PTHR24321">
    <property type="entry name" value="DEHYDROGENASES, SHORT CHAIN"/>
    <property type="match status" value="1"/>
</dbReference>
<dbReference type="STRING" id="1448308.A0A2T2N2I8"/>
<dbReference type="CDD" id="cd05233">
    <property type="entry name" value="SDR_c"/>
    <property type="match status" value="1"/>
</dbReference>
<dbReference type="OrthoDB" id="1669814at2759"/>
<dbReference type="InterPro" id="IPR002347">
    <property type="entry name" value="SDR_fam"/>
</dbReference>
<keyword evidence="3" id="KW-0560">Oxidoreductase</keyword>
<organism evidence="5 6">
    <name type="scientific">Corynespora cassiicola Philippines</name>
    <dbReference type="NCBI Taxonomy" id="1448308"/>
    <lineage>
        <taxon>Eukaryota</taxon>
        <taxon>Fungi</taxon>
        <taxon>Dikarya</taxon>
        <taxon>Ascomycota</taxon>
        <taxon>Pezizomycotina</taxon>
        <taxon>Dothideomycetes</taxon>
        <taxon>Pleosporomycetidae</taxon>
        <taxon>Pleosporales</taxon>
        <taxon>Corynesporascaceae</taxon>
        <taxon>Corynespora</taxon>
    </lineage>
</organism>
<dbReference type="EMBL" id="KZ678154">
    <property type="protein sequence ID" value="PSN59653.1"/>
    <property type="molecule type" value="Genomic_DNA"/>
</dbReference>
<evidence type="ECO:0000256" key="2">
    <source>
        <dbReference type="ARBA" id="ARBA00022857"/>
    </source>
</evidence>
<dbReference type="Pfam" id="PF00106">
    <property type="entry name" value="adh_short"/>
    <property type="match status" value="1"/>
</dbReference>
<evidence type="ECO:0000256" key="4">
    <source>
        <dbReference type="RuleBase" id="RU000363"/>
    </source>
</evidence>
<dbReference type="InterPro" id="IPR020904">
    <property type="entry name" value="Sc_DH/Rdtase_CS"/>
</dbReference>
<evidence type="ECO:0000313" key="5">
    <source>
        <dbReference type="EMBL" id="PSN59653.1"/>
    </source>
</evidence>
<evidence type="ECO:0000256" key="3">
    <source>
        <dbReference type="ARBA" id="ARBA00023002"/>
    </source>
</evidence>
<dbReference type="AlphaFoldDB" id="A0A2T2N2I8"/>
<keyword evidence="2" id="KW-0521">NADP</keyword>
<dbReference type="SUPFAM" id="SSF51735">
    <property type="entry name" value="NAD(P)-binding Rossmann-fold domains"/>
    <property type="match status" value="1"/>
</dbReference>
<proteinExistence type="inferred from homology"/>
<dbReference type="PANTHER" id="PTHR24321:SF8">
    <property type="entry name" value="ESTRADIOL 17-BETA-DEHYDROGENASE 8-RELATED"/>
    <property type="match status" value="1"/>
</dbReference>
<reference evidence="5 6" key="1">
    <citation type="journal article" date="2018" name="Front. Microbiol.">
        <title>Genome-Wide Analysis of Corynespora cassiicola Leaf Fall Disease Putative Effectors.</title>
        <authorList>
            <person name="Lopez D."/>
            <person name="Ribeiro S."/>
            <person name="Label P."/>
            <person name="Fumanal B."/>
            <person name="Venisse J.S."/>
            <person name="Kohler A."/>
            <person name="de Oliveira R.R."/>
            <person name="Labutti K."/>
            <person name="Lipzen A."/>
            <person name="Lail K."/>
            <person name="Bauer D."/>
            <person name="Ohm R.A."/>
            <person name="Barry K.W."/>
            <person name="Spatafora J."/>
            <person name="Grigoriev I.V."/>
            <person name="Martin F.M."/>
            <person name="Pujade-Renaud V."/>
        </authorList>
    </citation>
    <scope>NUCLEOTIDE SEQUENCE [LARGE SCALE GENOMIC DNA]</scope>
    <source>
        <strain evidence="5 6">Philippines</strain>
    </source>
</reference>
<evidence type="ECO:0000256" key="1">
    <source>
        <dbReference type="ARBA" id="ARBA00006484"/>
    </source>
</evidence>
<gene>
    <name evidence="5" type="ORF">BS50DRAFT_640803</name>
</gene>
<sequence length="265" mass="28167">MSSPFSNKLITVTGAASGIGLSTARLLAARGALLSIADYNAEKLAETYASLIAITAPENVLSTALDIRSTADVNAWIAKTVEHFGRPLDGCANVAGFHPLWAPLPFHEISDEDFDEVMAINSTGLFKCLRAQLKPGVFPEAGGAIVNVGSVSGLIGFPFDAAYVASKHAAHGLTKAASKEAGKMRIRVNCVAPGQTNTPMVRDMEKGKGFLPVPPDSSNAKRFFIYNTTISNMKFLNDSLSIQTSSYGIVVWFGKVVVDKISRCV</sequence>
<protein>
    <submittedName>
        <fullName evidence="5">NAD(P)-binding protein</fullName>
    </submittedName>
</protein>
<dbReference type="Proteomes" id="UP000240883">
    <property type="component" value="Unassembled WGS sequence"/>
</dbReference>
<dbReference type="GO" id="GO:0016491">
    <property type="term" value="F:oxidoreductase activity"/>
    <property type="evidence" value="ECO:0007669"/>
    <property type="project" value="UniProtKB-KW"/>
</dbReference>
<keyword evidence="6" id="KW-1185">Reference proteome</keyword>
<name>A0A2T2N2I8_CORCC</name>
<dbReference type="InterPro" id="IPR036291">
    <property type="entry name" value="NAD(P)-bd_dom_sf"/>
</dbReference>
<dbReference type="PRINTS" id="PR00080">
    <property type="entry name" value="SDRFAMILY"/>
</dbReference>
<dbReference type="Gene3D" id="3.40.50.720">
    <property type="entry name" value="NAD(P)-binding Rossmann-like Domain"/>
    <property type="match status" value="1"/>
</dbReference>
<evidence type="ECO:0000313" key="6">
    <source>
        <dbReference type="Proteomes" id="UP000240883"/>
    </source>
</evidence>
<comment type="similarity">
    <text evidence="1 4">Belongs to the short-chain dehydrogenases/reductases (SDR) family.</text>
</comment>
<dbReference type="PROSITE" id="PS00061">
    <property type="entry name" value="ADH_SHORT"/>
    <property type="match status" value="1"/>
</dbReference>